<keyword evidence="3" id="KW-1185">Reference proteome</keyword>
<sequence length="90" mass="11008">MHPYYTTNFADREMFAYNANYQKMQEEKKTAKQELDRILAQPETRIKYAFEFMNDFGFDDEDDYSEEIRTKCYNAIAEWSDKLDWSECHF</sequence>
<feature type="coiled-coil region" evidence="1">
    <location>
        <begin position="14"/>
        <end position="41"/>
    </location>
</feature>
<dbReference type="GeneID" id="65115542"/>
<dbReference type="EMBL" id="MH629685">
    <property type="protein sequence ID" value="AXN58382.1"/>
    <property type="molecule type" value="Genomic_DNA"/>
</dbReference>
<keyword evidence="1" id="KW-0175">Coiled coil</keyword>
<proteinExistence type="predicted"/>
<dbReference type="RefSeq" id="YP_010097875.1">
    <property type="nucleotide sequence ID" value="NC_055761.1"/>
</dbReference>
<organism evidence="2">
    <name type="scientific">Synechococcus virus S-PRM1</name>
    <dbReference type="NCBI Taxonomy" id="2100130"/>
    <lineage>
        <taxon>Viruses</taxon>
        <taxon>Duplodnaviria</taxon>
        <taxon>Heunggongvirae</taxon>
        <taxon>Uroviricota</taxon>
        <taxon>Caudoviricetes</taxon>
        <taxon>Pantevenvirales</taxon>
        <taxon>Kyanoviridae</taxon>
        <taxon>Makelovirus</taxon>
        <taxon>Makelovirus prm1</taxon>
    </lineage>
</organism>
<evidence type="ECO:0000313" key="2">
    <source>
        <dbReference type="EMBL" id="AXN58382.1"/>
    </source>
</evidence>
<accession>A0A346FK77</accession>
<dbReference type="KEGG" id="vg:65115542"/>
<name>A0A346FK77_9CAUD</name>
<protein>
    <submittedName>
        <fullName evidence="2">Uncharacterized protein</fullName>
    </submittedName>
</protein>
<reference evidence="2" key="1">
    <citation type="submission" date="2018-07" db="EMBL/GenBank/DDBJ databases">
        <title>Complete genome sequence of the cyanophage S-PRM1 isolated from Singapore coastal waters.</title>
        <authorList>
            <person name="Chenard C."/>
            <person name="Kolundzija S."/>
            <person name="Lauro F.M."/>
        </authorList>
    </citation>
    <scope>NUCLEOTIDE SEQUENCE [LARGE SCALE GENOMIC DNA]</scope>
</reference>
<evidence type="ECO:0000313" key="3">
    <source>
        <dbReference type="Proteomes" id="UP000259950"/>
    </source>
</evidence>
<dbReference type="Proteomes" id="UP000259950">
    <property type="component" value="Segment"/>
</dbReference>
<evidence type="ECO:0000256" key="1">
    <source>
        <dbReference type="SAM" id="Coils"/>
    </source>
</evidence>